<dbReference type="EMBL" id="CP003378">
    <property type="protein sequence ID" value="AFZ69806.1"/>
    <property type="molecule type" value="Genomic_DNA"/>
</dbReference>
<proteinExistence type="predicted"/>
<sequence>MGSNNVNKIYIITHNDLDGMGGAASILRILGKKLNDSVIIFAEPYNVENAIEGIIDSVNKGDYLFLVDIGSNKNNISYVYNYFKEISKKGVEIYWFDHHVWEDKDIQLIKSIGVNVIVDTSTCGTGVAIKYASKIFEKNIDDFLEKLEKAICASDIWKWDDELGAKLFRATYANGGLNGLEWKFKVIDKFINGIIWDEELEEHLRYYIRKELEGYDRILSTLKTYGNSCKVSGVFKDTDIPSDSIVGAMILSRSNSDIAVIIKKKGFNLVSLSLRSRDKANVQLIAKSLGGGGHPKASGASMNIPLYVSLISLFDKSFLIKYVIKNIYSLALNNNSCLLNKKN</sequence>
<dbReference type="InterPro" id="IPR038763">
    <property type="entry name" value="DHH_sf"/>
</dbReference>
<feature type="domain" description="DDH" evidence="1">
    <location>
        <begin position="8"/>
        <end position="139"/>
    </location>
</feature>
<dbReference type="PANTHER" id="PTHR42146:SF1">
    <property type="entry name" value="OLIGORIBONUCLEASE NRNB"/>
    <property type="match status" value="1"/>
</dbReference>
<dbReference type="SUPFAM" id="SSF64182">
    <property type="entry name" value="DHH phosphoesterases"/>
    <property type="match status" value="1"/>
</dbReference>
<dbReference type="InterPro" id="IPR003156">
    <property type="entry name" value="DHHA1_dom"/>
</dbReference>
<dbReference type="Pfam" id="PF01368">
    <property type="entry name" value="DHH"/>
    <property type="match status" value="1"/>
</dbReference>
<dbReference type="InterPro" id="IPR001667">
    <property type="entry name" value="DDH_dom"/>
</dbReference>
<accession>L0A7K9</accession>
<dbReference type="InterPro" id="IPR052968">
    <property type="entry name" value="Nucleotide_metab_enz"/>
</dbReference>
<evidence type="ECO:0000313" key="4">
    <source>
        <dbReference type="Proteomes" id="UP000010469"/>
    </source>
</evidence>
<dbReference type="Gene3D" id="3.10.310.30">
    <property type="match status" value="1"/>
</dbReference>
<dbReference type="HOGENOM" id="CLU_076809_0_0_2"/>
<gene>
    <name evidence="3" type="ordered locus">Calag_0010</name>
</gene>
<protein>
    <submittedName>
        <fullName evidence="3">Putative DHD superfamily phosphohydrolase</fullName>
    </submittedName>
</protein>
<evidence type="ECO:0000259" key="1">
    <source>
        <dbReference type="Pfam" id="PF01368"/>
    </source>
</evidence>
<keyword evidence="4" id="KW-1185">Reference proteome</keyword>
<reference evidence="4" key="1">
    <citation type="submission" date="2012-03" db="EMBL/GenBank/DDBJ databases">
        <title>Complete genome of Caldisphaera lagunensis DSM 15908.</title>
        <authorList>
            <person name="Lucas S."/>
            <person name="Copeland A."/>
            <person name="Lapidus A."/>
            <person name="Glavina del Rio T."/>
            <person name="Dalin E."/>
            <person name="Tice H."/>
            <person name="Bruce D."/>
            <person name="Goodwin L."/>
            <person name="Pitluck S."/>
            <person name="Peters L."/>
            <person name="Mikhailova N."/>
            <person name="Teshima H."/>
            <person name="Kyrpides N."/>
            <person name="Mavromatis K."/>
            <person name="Ivanova N."/>
            <person name="Brettin T."/>
            <person name="Detter J.C."/>
            <person name="Han C."/>
            <person name="Larimer F."/>
            <person name="Land M."/>
            <person name="Hauser L."/>
            <person name="Markowitz V."/>
            <person name="Cheng J.-F."/>
            <person name="Hugenholtz P."/>
            <person name="Woyke T."/>
            <person name="Wu D."/>
            <person name="Spring S."/>
            <person name="Schroeder M."/>
            <person name="Brambilla E."/>
            <person name="Klenk H.-P."/>
            <person name="Eisen J.A."/>
        </authorList>
    </citation>
    <scope>NUCLEOTIDE SEQUENCE [LARGE SCALE GENOMIC DNA]</scope>
    <source>
        <strain evidence="4">DSM 15908 / JCM 11604 / IC-154</strain>
    </source>
</reference>
<dbReference type="AlphaFoldDB" id="L0A7K9"/>
<dbReference type="STRING" id="1056495.Calag_0010"/>
<dbReference type="RefSeq" id="WP_015231704.1">
    <property type="nucleotide sequence ID" value="NC_019791.1"/>
</dbReference>
<evidence type="ECO:0000313" key="3">
    <source>
        <dbReference type="EMBL" id="AFZ69806.1"/>
    </source>
</evidence>
<organism evidence="3 4">
    <name type="scientific">Caldisphaera lagunensis (strain DSM 15908 / JCM 11604 / ANMR 0165 / IC-154)</name>
    <dbReference type="NCBI Taxonomy" id="1056495"/>
    <lineage>
        <taxon>Archaea</taxon>
        <taxon>Thermoproteota</taxon>
        <taxon>Thermoprotei</taxon>
        <taxon>Acidilobales</taxon>
        <taxon>Caldisphaeraceae</taxon>
        <taxon>Caldisphaera</taxon>
    </lineage>
</organism>
<dbReference type="InParanoid" id="L0A7K9"/>
<evidence type="ECO:0000259" key="2">
    <source>
        <dbReference type="Pfam" id="PF02272"/>
    </source>
</evidence>
<feature type="domain" description="DHHA1" evidence="2">
    <location>
        <begin position="248"/>
        <end position="303"/>
    </location>
</feature>
<dbReference type="eggNOG" id="arCOG00423">
    <property type="taxonomic scope" value="Archaea"/>
</dbReference>
<dbReference type="Gene3D" id="3.90.1640.30">
    <property type="match status" value="1"/>
</dbReference>
<dbReference type="GeneID" id="14211271"/>
<keyword evidence="3" id="KW-0378">Hydrolase</keyword>
<name>L0A7K9_CALLD</name>
<dbReference type="OrthoDB" id="18016at2157"/>
<dbReference type="PANTHER" id="PTHR42146">
    <property type="entry name" value="3',5'-CYCLIC-NUCLEOTIDE PHOSPHODIESTERASE"/>
    <property type="match status" value="1"/>
</dbReference>
<dbReference type="Proteomes" id="UP000010469">
    <property type="component" value="Chromosome"/>
</dbReference>
<dbReference type="Pfam" id="PF02272">
    <property type="entry name" value="DHHA1"/>
    <property type="match status" value="1"/>
</dbReference>
<dbReference type="GO" id="GO:0003676">
    <property type="term" value="F:nucleic acid binding"/>
    <property type="evidence" value="ECO:0007669"/>
    <property type="project" value="InterPro"/>
</dbReference>
<dbReference type="GO" id="GO:0016787">
    <property type="term" value="F:hydrolase activity"/>
    <property type="evidence" value="ECO:0007669"/>
    <property type="project" value="UniProtKB-KW"/>
</dbReference>
<dbReference type="KEGG" id="clg:Calag_0010"/>